<name>A0A017T4J8_9BACT</name>
<sequence>MPEAPRLTPRPFGSTGLHATPLGLACNYGIDADGVERAFHDHGINLFFVTPRMAPGIEGIRRLIRAGHRDRIVLATTPSVPFGFRTEAAWKACVKALDVDVIDVFLLGWVRGRWHIGGRTWPAMQRLKEQGKVRALGISAHDRPLARALLDEYPLDVLMCRYNAAHRGAEREIFATLGAQRPAILSYTATRWGGLLKPKDGLGPMTAPECYRFALGHPAVDTTLCGAGSLAELRENVAGVLEGPLHEQRLEEVRRFGDAVRATATSRLGFAGG</sequence>
<dbReference type="STRING" id="1192034.CAP_5475"/>
<dbReference type="OrthoDB" id="570334at2"/>
<dbReference type="SUPFAM" id="SSF51430">
    <property type="entry name" value="NAD(P)-linked oxidoreductase"/>
    <property type="match status" value="1"/>
</dbReference>
<evidence type="ECO:0000313" key="3">
    <source>
        <dbReference type="Proteomes" id="UP000019678"/>
    </source>
</evidence>
<reference evidence="2 3" key="1">
    <citation type="submission" date="2013-05" db="EMBL/GenBank/DDBJ databases">
        <title>Genome assembly of Chondromyces apiculatus DSM 436.</title>
        <authorList>
            <person name="Sharma G."/>
            <person name="Khatri I."/>
            <person name="Kaur C."/>
            <person name="Mayilraj S."/>
            <person name="Subramanian S."/>
        </authorList>
    </citation>
    <scope>NUCLEOTIDE SEQUENCE [LARGE SCALE GENOMIC DNA]</scope>
    <source>
        <strain evidence="2 3">DSM 436</strain>
    </source>
</reference>
<dbReference type="PANTHER" id="PTHR43312:SF1">
    <property type="entry name" value="NADP-DEPENDENT OXIDOREDUCTASE DOMAIN-CONTAINING PROTEIN"/>
    <property type="match status" value="1"/>
</dbReference>
<dbReference type="Pfam" id="PF00248">
    <property type="entry name" value="Aldo_ket_red"/>
    <property type="match status" value="1"/>
</dbReference>
<dbReference type="AlphaFoldDB" id="A0A017T4J8"/>
<comment type="caution">
    <text evidence="2">The sequence shown here is derived from an EMBL/GenBank/DDBJ whole genome shotgun (WGS) entry which is preliminary data.</text>
</comment>
<protein>
    <submittedName>
        <fullName evidence="2">Aldo-keto reductase, putative</fullName>
    </submittedName>
</protein>
<dbReference type="EMBL" id="ASRX01000045">
    <property type="protein sequence ID" value="EYF03491.1"/>
    <property type="molecule type" value="Genomic_DNA"/>
</dbReference>
<dbReference type="Gene3D" id="3.20.20.100">
    <property type="entry name" value="NADP-dependent oxidoreductase domain"/>
    <property type="match status" value="1"/>
</dbReference>
<dbReference type="eggNOG" id="COG0667">
    <property type="taxonomic scope" value="Bacteria"/>
</dbReference>
<gene>
    <name evidence="2" type="ORF">CAP_5475</name>
</gene>
<accession>A0A017T4J8</accession>
<feature type="domain" description="NADP-dependent oxidoreductase" evidence="1">
    <location>
        <begin position="86"/>
        <end position="196"/>
    </location>
</feature>
<proteinExistence type="predicted"/>
<dbReference type="InterPro" id="IPR053135">
    <property type="entry name" value="AKR2_Oxidoreductase"/>
</dbReference>
<dbReference type="RefSeq" id="WP_052375961.1">
    <property type="nucleotide sequence ID" value="NZ_ASRX01000045.1"/>
</dbReference>
<evidence type="ECO:0000259" key="1">
    <source>
        <dbReference type="Pfam" id="PF00248"/>
    </source>
</evidence>
<keyword evidence="3" id="KW-1185">Reference proteome</keyword>
<dbReference type="InterPro" id="IPR023210">
    <property type="entry name" value="NADP_OxRdtase_dom"/>
</dbReference>
<dbReference type="Proteomes" id="UP000019678">
    <property type="component" value="Unassembled WGS sequence"/>
</dbReference>
<dbReference type="InterPro" id="IPR036812">
    <property type="entry name" value="NAD(P)_OxRdtase_dom_sf"/>
</dbReference>
<evidence type="ECO:0000313" key="2">
    <source>
        <dbReference type="EMBL" id="EYF03491.1"/>
    </source>
</evidence>
<dbReference type="PANTHER" id="PTHR43312">
    <property type="entry name" value="D-THREO-ALDOSE 1-DEHYDROGENASE"/>
    <property type="match status" value="1"/>
</dbReference>
<dbReference type="PROSITE" id="PS51257">
    <property type="entry name" value="PROKAR_LIPOPROTEIN"/>
    <property type="match status" value="1"/>
</dbReference>
<organism evidence="2 3">
    <name type="scientific">Chondromyces apiculatus DSM 436</name>
    <dbReference type="NCBI Taxonomy" id="1192034"/>
    <lineage>
        <taxon>Bacteria</taxon>
        <taxon>Pseudomonadati</taxon>
        <taxon>Myxococcota</taxon>
        <taxon>Polyangia</taxon>
        <taxon>Polyangiales</taxon>
        <taxon>Polyangiaceae</taxon>
        <taxon>Chondromyces</taxon>
    </lineage>
</organism>